<organism evidence="2 3">
    <name type="scientific">Ornithobacterium rhinotracheale (strain ATCC 51463 / DSM 15997 / CCUG 23171 / CIP 104009 / LMG 9086)</name>
    <dbReference type="NCBI Taxonomy" id="867902"/>
    <lineage>
        <taxon>Bacteria</taxon>
        <taxon>Pseudomonadati</taxon>
        <taxon>Bacteroidota</taxon>
        <taxon>Flavobacteriia</taxon>
        <taxon>Flavobacteriales</taxon>
        <taxon>Weeksellaceae</taxon>
        <taxon>Ornithobacterium</taxon>
    </lineage>
</organism>
<dbReference type="RefSeq" id="WP_014791093.1">
    <property type="nucleotide sequence ID" value="NC_018016.1"/>
</dbReference>
<accession>I4A0P4</accession>
<protein>
    <submittedName>
        <fullName evidence="2">Uncharacterized protein</fullName>
    </submittedName>
</protein>
<dbReference type="GeneID" id="97258010"/>
<reference evidence="2 3" key="1">
    <citation type="submission" date="2012-06" db="EMBL/GenBank/DDBJ databases">
        <title>The complete genome of Ornithobacterium rhinotracheale DSM 15997.</title>
        <authorList>
            <consortium name="US DOE Joint Genome Institute (JGI-PGF)"/>
            <person name="Lucas S."/>
            <person name="Copeland A."/>
            <person name="Lapidus A."/>
            <person name="Goodwin L."/>
            <person name="Pitluck S."/>
            <person name="Peters L."/>
            <person name="Mikhailova N."/>
            <person name="Teshima H."/>
            <person name="Kyrpides N."/>
            <person name="Mavromatis K."/>
            <person name="Pagani I."/>
            <person name="Ivanova N."/>
            <person name="Ovchinnikova G."/>
            <person name="Zeytun A."/>
            <person name="Detter J.C."/>
            <person name="Han C."/>
            <person name="Land M."/>
            <person name="Hauser L."/>
            <person name="Markowitz V."/>
            <person name="Cheng J.-F."/>
            <person name="Hugenholtz P."/>
            <person name="Woyke T."/>
            <person name="Wu D."/>
            <person name="Lang E."/>
            <person name="Kopitz M."/>
            <person name="Brambilla E."/>
            <person name="Klenk H.-P."/>
            <person name="Eisen J.A."/>
        </authorList>
    </citation>
    <scope>NUCLEOTIDE SEQUENCE [LARGE SCALE GENOMIC DNA]</scope>
    <source>
        <strain evidence="3">ATCC 51463 / DSM 15997 / CCUG 23171 / LMG 9086</strain>
    </source>
</reference>
<evidence type="ECO:0000313" key="2">
    <source>
        <dbReference type="EMBL" id="AFL97528.1"/>
    </source>
</evidence>
<name>I4A0P4_ORNRL</name>
<proteinExistence type="predicted"/>
<keyword evidence="3" id="KW-1185">Reference proteome</keyword>
<dbReference type="AlphaFoldDB" id="I4A0P4"/>
<keyword evidence="1" id="KW-0472">Membrane</keyword>
<dbReference type="GeneID" id="71568849"/>
<sequence>MKRDISLLSLGLASLLHRKEKYLFYLVILGYMVFYLGKQCAEHDARHGYNTQRMETTSPN</sequence>
<evidence type="ECO:0000256" key="1">
    <source>
        <dbReference type="SAM" id="Phobius"/>
    </source>
</evidence>
<feature type="transmembrane region" description="Helical" evidence="1">
    <location>
        <begin position="21"/>
        <end position="37"/>
    </location>
</feature>
<dbReference type="EMBL" id="CP003283">
    <property type="protein sequence ID" value="AFL97528.1"/>
    <property type="molecule type" value="Genomic_DNA"/>
</dbReference>
<dbReference type="Proteomes" id="UP000006051">
    <property type="component" value="Chromosome"/>
</dbReference>
<keyword evidence="1" id="KW-0812">Transmembrane</keyword>
<dbReference type="KEGG" id="orh:Ornrh_1355"/>
<dbReference type="HOGENOM" id="CLU_2937123_0_0_10"/>
<gene>
    <name evidence="2" type="ordered locus">Ornrh_1355</name>
</gene>
<evidence type="ECO:0000313" key="3">
    <source>
        <dbReference type="Proteomes" id="UP000006051"/>
    </source>
</evidence>
<keyword evidence="1" id="KW-1133">Transmembrane helix</keyword>